<name>A0A917AIA0_9RHOB</name>
<proteinExistence type="inferred from homology"/>
<dbReference type="FunFam" id="3.30.70.2740:FF:000001">
    <property type="entry name" value="D-lactate dehydrogenase mitochondrial"/>
    <property type="match status" value="1"/>
</dbReference>
<evidence type="ECO:0000256" key="1">
    <source>
        <dbReference type="ARBA" id="ARBA00001974"/>
    </source>
</evidence>
<dbReference type="Gene3D" id="1.10.45.10">
    <property type="entry name" value="Vanillyl-alcohol Oxidase, Chain A, domain 4"/>
    <property type="match status" value="1"/>
</dbReference>
<dbReference type="Pfam" id="PF02913">
    <property type="entry name" value="FAD-oxidase_C"/>
    <property type="match status" value="1"/>
</dbReference>
<dbReference type="RefSeq" id="WP_095595018.1">
    <property type="nucleotide sequence ID" value="NZ_BMKN01000002.1"/>
</dbReference>
<comment type="cofactor">
    <cofactor evidence="1">
        <name>FAD</name>
        <dbReference type="ChEBI" id="CHEBI:57692"/>
    </cofactor>
</comment>
<dbReference type="SUPFAM" id="SSF55103">
    <property type="entry name" value="FAD-linked oxidases, C-terminal domain"/>
    <property type="match status" value="1"/>
</dbReference>
<dbReference type="InterPro" id="IPR016164">
    <property type="entry name" value="FAD-linked_Oxase-like_C"/>
</dbReference>
<comment type="caution">
    <text evidence="7">The sequence shown here is derived from an EMBL/GenBank/DDBJ whole genome shotgun (WGS) entry which is preliminary data.</text>
</comment>
<accession>A0A917AIA0</accession>
<comment type="similarity">
    <text evidence="2">Belongs to the FAD-binding oxidoreductase/transferase type 4 family.</text>
</comment>
<dbReference type="Gene3D" id="3.30.43.10">
    <property type="entry name" value="Uridine Diphospho-n-acetylenolpyruvylglucosamine Reductase, domain 2"/>
    <property type="match status" value="1"/>
</dbReference>
<dbReference type="Gene3D" id="3.30.70.2190">
    <property type="match status" value="1"/>
</dbReference>
<protein>
    <submittedName>
        <fullName evidence="7">D-2-hydroxyacid dehydrogenase</fullName>
    </submittedName>
</protein>
<dbReference type="InterPro" id="IPR036318">
    <property type="entry name" value="FAD-bd_PCMH-like_sf"/>
</dbReference>
<dbReference type="Gene3D" id="3.30.70.2740">
    <property type="match status" value="1"/>
</dbReference>
<dbReference type="PROSITE" id="PS51387">
    <property type="entry name" value="FAD_PCMH"/>
    <property type="match status" value="1"/>
</dbReference>
<dbReference type="EMBL" id="BMKN01000002">
    <property type="protein sequence ID" value="GGE50586.1"/>
    <property type="molecule type" value="Genomic_DNA"/>
</dbReference>
<dbReference type="InterPro" id="IPR006094">
    <property type="entry name" value="Oxid_FAD_bind_N"/>
</dbReference>
<dbReference type="InterPro" id="IPR004113">
    <property type="entry name" value="FAD-bd_oxidored_4_C"/>
</dbReference>
<dbReference type="FunFam" id="1.10.45.10:FF:000001">
    <property type="entry name" value="D-lactate dehydrogenase mitochondrial"/>
    <property type="match status" value="1"/>
</dbReference>
<dbReference type="PANTHER" id="PTHR43716:SF2">
    <property type="entry name" value="BLL6224 PROTEIN"/>
    <property type="match status" value="1"/>
</dbReference>
<evidence type="ECO:0000256" key="4">
    <source>
        <dbReference type="ARBA" id="ARBA00022827"/>
    </source>
</evidence>
<sequence>MLNPADDTFLNTLKEKLPEHLFRPLAPSYLEEPRGRYVGQAGAIIAPENTDQVAEVVRLCNEARVGIVPYAGGTGLVGGQLQPDGPAPVLLSLERMTAVRDVFPTENVLVVEAGAILTDVQAAAEEVDRLFPLSLASEGSARIGGLLSTNAGGVNVLRYGNARELCLGIEAVLPNGEIMNTLTRLRKDNTGYDLRDLLIGAEGTLGIITAAALKLHPRPAGEGTALLTVKDPTAALALLALTGKHMAGGVSAFELMHRRAFEFFEETDIPITCPFDETPEWVVLLEIGLPKGIDPQSALEALFEDALEAGLVDDGIVAQSEAQRLAFWAMREEIPTANRRIGSISSHDISVPISSIPDFIEEGGKRLAALGPIRVNCFGHLGDGNLHYNVFPPEGRDRAEFDGIRDQVKRIVHDLVHEMSGSCSAEHGIGRLKVGDLERYGDPAKLNMMRAIKTAVDPHGIMNPGAVLRAD</sequence>
<dbReference type="GO" id="GO:0071949">
    <property type="term" value="F:FAD binding"/>
    <property type="evidence" value="ECO:0007669"/>
    <property type="project" value="InterPro"/>
</dbReference>
<reference evidence="7" key="1">
    <citation type="journal article" date="2014" name="Int. J. Syst. Evol. Microbiol.">
        <title>Complete genome sequence of Corynebacterium casei LMG S-19264T (=DSM 44701T), isolated from a smear-ripened cheese.</title>
        <authorList>
            <consortium name="US DOE Joint Genome Institute (JGI-PGF)"/>
            <person name="Walter F."/>
            <person name="Albersmeier A."/>
            <person name="Kalinowski J."/>
            <person name="Ruckert C."/>
        </authorList>
    </citation>
    <scope>NUCLEOTIDE SEQUENCE</scope>
    <source>
        <strain evidence="7">CGMCC 1.16012</strain>
    </source>
</reference>
<dbReference type="Gene3D" id="3.30.465.10">
    <property type="match status" value="1"/>
</dbReference>
<organism evidence="7 8">
    <name type="scientific">Actibacterium pelagium</name>
    <dbReference type="NCBI Taxonomy" id="2029103"/>
    <lineage>
        <taxon>Bacteria</taxon>
        <taxon>Pseudomonadati</taxon>
        <taxon>Pseudomonadota</taxon>
        <taxon>Alphaproteobacteria</taxon>
        <taxon>Rhodobacterales</taxon>
        <taxon>Roseobacteraceae</taxon>
        <taxon>Actibacterium</taxon>
    </lineage>
</organism>
<dbReference type="Pfam" id="PF01565">
    <property type="entry name" value="FAD_binding_4"/>
    <property type="match status" value="1"/>
</dbReference>
<evidence type="ECO:0000256" key="3">
    <source>
        <dbReference type="ARBA" id="ARBA00022630"/>
    </source>
</evidence>
<evidence type="ECO:0000256" key="5">
    <source>
        <dbReference type="ARBA" id="ARBA00023002"/>
    </source>
</evidence>
<keyword evidence="5" id="KW-0560">Oxidoreductase</keyword>
<dbReference type="PANTHER" id="PTHR43716">
    <property type="entry name" value="D-2-HYDROXYGLUTARATE DEHYDROGENASE, MITOCHONDRIAL"/>
    <property type="match status" value="1"/>
</dbReference>
<dbReference type="OrthoDB" id="9811557at2"/>
<keyword evidence="8" id="KW-1185">Reference proteome</keyword>
<evidence type="ECO:0000313" key="7">
    <source>
        <dbReference type="EMBL" id="GGE50586.1"/>
    </source>
</evidence>
<keyword evidence="4" id="KW-0274">FAD</keyword>
<dbReference type="InterPro" id="IPR051264">
    <property type="entry name" value="FAD-oxidored/transferase_4"/>
</dbReference>
<dbReference type="InterPro" id="IPR016167">
    <property type="entry name" value="FAD-bd_PCMH_sub1"/>
</dbReference>
<dbReference type="InterPro" id="IPR016171">
    <property type="entry name" value="Vanillyl_alc_oxidase_C-sub2"/>
</dbReference>
<evidence type="ECO:0000259" key="6">
    <source>
        <dbReference type="PROSITE" id="PS51387"/>
    </source>
</evidence>
<feature type="domain" description="FAD-binding PCMH-type" evidence="6">
    <location>
        <begin position="37"/>
        <end position="218"/>
    </location>
</feature>
<keyword evidence="3" id="KW-0285">Flavoprotein</keyword>
<evidence type="ECO:0000313" key="8">
    <source>
        <dbReference type="Proteomes" id="UP000606730"/>
    </source>
</evidence>
<dbReference type="InterPro" id="IPR016166">
    <property type="entry name" value="FAD-bd_PCMH"/>
</dbReference>
<dbReference type="GO" id="GO:0016491">
    <property type="term" value="F:oxidoreductase activity"/>
    <property type="evidence" value="ECO:0007669"/>
    <property type="project" value="UniProtKB-KW"/>
</dbReference>
<dbReference type="SUPFAM" id="SSF56176">
    <property type="entry name" value="FAD-binding/transporter-associated domain-like"/>
    <property type="match status" value="1"/>
</dbReference>
<dbReference type="Proteomes" id="UP000606730">
    <property type="component" value="Unassembled WGS sequence"/>
</dbReference>
<dbReference type="GO" id="GO:0022904">
    <property type="term" value="P:respiratory electron transport chain"/>
    <property type="evidence" value="ECO:0007669"/>
    <property type="project" value="TreeGrafter"/>
</dbReference>
<reference evidence="7" key="2">
    <citation type="submission" date="2020-09" db="EMBL/GenBank/DDBJ databases">
        <authorList>
            <person name="Sun Q."/>
            <person name="Zhou Y."/>
        </authorList>
    </citation>
    <scope>NUCLEOTIDE SEQUENCE</scope>
    <source>
        <strain evidence="7">CGMCC 1.16012</strain>
    </source>
</reference>
<dbReference type="InterPro" id="IPR016169">
    <property type="entry name" value="FAD-bd_PCMH_sub2"/>
</dbReference>
<evidence type="ECO:0000256" key="2">
    <source>
        <dbReference type="ARBA" id="ARBA00008000"/>
    </source>
</evidence>
<dbReference type="AlphaFoldDB" id="A0A917AIA0"/>
<gene>
    <name evidence="7" type="ORF">GCM10011517_17910</name>
</gene>